<reference evidence="2 3" key="1">
    <citation type="submission" date="2018-08" db="EMBL/GenBank/DDBJ databases">
        <title>Lysinibacillus sp. YLB-03 draft genome sequence.</title>
        <authorList>
            <person name="Yu L."/>
        </authorList>
    </citation>
    <scope>NUCLEOTIDE SEQUENCE [LARGE SCALE GENOMIC DNA]</scope>
    <source>
        <strain evidence="2 3">YLB-03</strain>
    </source>
</reference>
<keyword evidence="2" id="KW-0378">Hydrolase</keyword>
<dbReference type="AlphaFoldDB" id="A0A396SAE1"/>
<dbReference type="Gene3D" id="3.40.50.1820">
    <property type="entry name" value="alpha/beta hydrolase"/>
    <property type="match status" value="1"/>
</dbReference>
<dbReference type="RefSeq" id="WP_118875329.1">
    <property type="nucleotide sequence ID" value="NZ_QWEI01000002.1"/>
</dbReference>
<evidence type="ECO:0000259" key="1">
    <source>
        <dbReference type="Pfam" id="PF00561"/>
    </source>
</evidence>
<dbReference type="Proteomes" id="UP000265692">
    <property type="component" value="Unassembled WGS sequence"/>
</dbReference>
<feature type="domain" description="AB hydrolase-1" evidence="1">
    <location>
        <begin position="12"/>
        <end position="213"/>
    </location>
</feature>
<accession>A0A396SAE1</accession>
<dbReference type="PANTHER" id="PTHR43798:SF20">
    <property type="entry name" value="2-SUCCINYL-6-HYDROXY-2,4-CYCLOHEXADIENE-1-CARBOXYLATE SYNTHASE-RELATED"/>
    <property type="match status" value="1"/>
</dbReference>
<evidence type="ECO:0000313" key="2">
    <source>
        <dbReference type="EMBL" id="RHW38294.1"/>
    </source>
</evidence>
<protein>
    <submittedName>
        <fullName evidence="2">Alpha/beta hydrolase</fullName>
    </submittedName>
</protein>
<dbReference type="GO" id="GO:0016787">
    <property type="term" value="F:hydrolase activity"/>
    <property type="evidence" value="ECO:0007669"/>
    <property type="project" value="UniProtKB-KW"/>
</dbReference>
<gene>
    <name evidence="2" type="ORF">D1B33_05245</name>
</gene>
<name>A0A396SAE1_9BACL</name>
<evidence type="ECO:0000313" key="3">
    <source>
        <dbReference type="Proteomes" id="UP000265692"/>
    </source>
</evidence>
<dbReference type="PRINTS" id="PR00111">
    <property type="entry name" value="ABHYDROLASE"/>
</dbReference>
<organism evidence="2 3">
    <name type="scientific">Ureibacillus yapensis</name>
    <dbReference type="NCBI Taxonomy" id="2304605"/>
    <lineage>
        <taxon>Bacteria</taxon>
        <taxon>Bacillati</taxon>
        <taxon>Bacillota</taxon>
        <taxon>Bacilli</taxon>
        <taxon>Bacillales</taxon>
        <taxon>Caryophanaceae</taxon>
        <taxon>Ureibacillus</taxon>
    </lineage>
</organism>
<dbReference type="InterPro" id="IPR000073">
    <property type="entry name" value="AB_hydrolase_1"/>
</dbReference>
<dbReference type="SUPFAM" id="SSF53474">
    <property type="entry name" value="alpha/beta-Hydrolases"/>
    <property type="match status" value="1"/>
</dbReference>
<dbReference type="InterPro" id="IPR050266">
    <property type="entry name" value="AB_hydrolase_sf"/>
</dbReference>
<sequence>MLHYIREGAGDPLVLIHGFLGSKDLFKDVIPDLAKHFDVIAIDLPGHGQSEVEQDTYTVYDYAKAVAQVLQHEYITEAIWLGHSLGGYIVLAALEQNIAPINKAILAYSSDLADTEEQKEKRTEQQQKIAEKGVETFVDEMIGGFFSKENIKPKEEIEIASRIAYQASEKGLILALEAMKTRPEQHGFIEQTSTPILIIEGLQDEVVKPIQTENPIVHKVQTNTGHLGMLENPQKFVEAILDFES</sequence>
<dbReference type="OrthoDB" id="252464at2"/>
<proteinExistence type="predicted"/>
<dbReference type="PANTHER" id="PTHR43798">
    <property type="entry name" value="MONOACYLGLYCEROL LIPASE"/>
    <property type="match status" value="1"/>
</dbReference>
<dbReference type="Pfam" id="PF00561">
    <property type="entry name" value="Abhydrolase_1"/>
    <property type="match status" value="1"/>
</dbReference>
<dbReference type="GO" id="GO:0016020">
    <property type="term" value="C:membrane"/>
    <property type="evidence" value="ECO:0007669"/>
    <property type="project" value="TreeGrafter"/>
</dbReference>
<keyword evidence="3" id="KW-1185">Reference proteome</keyword>
<comment type="caution">
    <text evidence="2">The sequence shown here is derived from an EMBL/GenBank/DDBJ whole genome shotgun (WGS) entry which is preliminary data.</text>
</comment>
<dbReference type="InterPro" id="IPR029058">
    <property type="entry name" value="AB_hydrolase_fold"/>
</dbReference>
<dbReference type="EMBL" id="QWEI01000002">
    <property type="protein sequence ID" value="RHW38294.1"/>
    <property type="molecule type" value="Genomic_DNA"/>
</dbReference>